<name>A0A5M9WQG9_PAEAM</name>
<dbReference type="EMBL" id="RIAS01000003">
    <property type="protein sequence ID" value="KAA8783812.1"/>
    <property type="molecule type" value="Genomic_DNA"/>
</dbReference>
<dbReference type="PANTHER" id="PTHR30244:SF34">
    <property type="entry name" value="DTDP-4-AMINO-4,6-DIDEOXYGALACTOSE TRANSAMINASE"/>
    <property type="match status" value="1"/>
</dbReference>
<dbReference type="RefSeq" id="WP_123063677.1">
    <property type="nucleotide sequence ID" value="NZ_RIAS01000003.1"/>
</dbReference>
<accession>A0A5M9WQG9</accession>
<evidence type="ECO:0000256" key="2">
    <source>
        <dbReference type="PIRSR" id="PIRSR000390-2"/>
    </source>
</evidence>
<dbReference type="InterPro" id="IPR015424">
    <property type="entry name" value="PyrdxlP-dep_Trfase"/>
</dbReference>
<dbReference type="Proteomes" id="UP000323664">
    <property type="component" value="Unassembled WGS sequence"/>
</dbReference>
<sequence length="390" mass="43906">MVSNRYEFDFPQWPVYGDEEMQYLSEVITSGFWAGSRAKYSKEVSKNFLNLHSGTFGFPVTNGTTTLETALKVLGVKAGDEVILPALTFFSTVSAVLRTNANPVIVDIDRETFCISTPEVNHALSEKTKAIIPVHLSGAMCDMDELMKIAASNRLNVIEDCAHAHGSEWNNAGAGTIGDFGSFSFQHSKLISCGEGGFLIANSQENIDKAWNFSNCGRSSKHSVYEHSVIGTNNRMSDFQAAVLNAQILRYESQLKIRERNASFLRAELSRIEGVSTQIYDNRMTRRAYYNFIIVIDPFRYGKHCCRKMLDIFTQAGVPTSLPYPPLNELEIFRNKNNHELLGYNVRLFETPNAKYISENSIWLHHRLLLSDKETITKFIYLFSESLGVG</sequence>
<feature type="modified residue" description="N6-(pyridoxal phosphate)lysine" evidence="2">
    <location>
        <position position="189"/>
    </location>
</feature>
<comment type="similarity">
    <text evidence="3">Belongs to the DegT/DnrJ/EryC1 family.</text>
</comment>
<dbReference type="GO" id="GO:0030170">
    <property type="term" value="F:pyridoxal phosphate binding"/>
    <property type="evidence" value="ECO:0007669"/>
    <property type="project" value="TreeGrafter"/>
</dbReference>
<evidence type="ECO:0000256" key="3">
    <source>
        <dbReference type="RuleBase" id="RU004508"/>
    </source>
</evidence>
<dbReference type="SUPFAM" id="SSF53383">
    <property type="entry name" value="PLP-dependent transferases"/>
    <property type="match status" value="1"/>
</dbReference>
<evidence type="ECO:0000313" key="5">
    <source>
        <dbReference type="Proteomes" id="UP000323664"/>
    </source>
</evidence>
<dbReference type="InterPro" id="IPR000653">
    <property type="entry name" value="DegT/StrS_aminotransferase"/>
</dbReference>
<dbReference type="PIRSF" id="PIRSF000390">
    <property type="entry name" value="PLP_StrS"/>
    <property type="match status" value="1"/>
</dbReference>
<reference evidence="4 5" key="1">
    <citation type="journal article" date="2019" name="J. Ind. Microbiol. Biotechnol.">
        <title>Paenibacillus amylolyticus 27C64 has a diverse set of carbohydrate-active enzymes and complete pectin deconstruction system.</title>
        <authorList>
            <person name="Keggi C."/>
            <person name="Doran-Peterson J."/>
        </authorList>
    </citation>
    <scope>NUCLEOTIDE SEQUENCE [LARGE SCALE GENOMIC DNA]</scope>
    <source>
        <strain evidence="4 5">27C64</strain>
    </source>
</reference>
<organism evidence="4 5">
    <name type="scientific">Paenibacillus amylolyticus</name>
    <dbReference type="NCBI Taxonomy" id="1451"/>
    <lineage>
        <taxon>Bacteria</taxon>
        <taxon>Bacillati</taxon>
        <taxon>Bacillota</taxon>
        <taxon>Bacilli</taxon>
        <taxon>Bacillales</taxon>
        <taxon>Paenibacillaceae</taxon>
        <taxon>Paenibacillus</taxon>
    </lineage>
</organism>
<evidence type="ECO:0000313" key="4">
    <source>
        <dbReference type="EMBL" id="KAA8783812.1"/>
    </source>
</evidence>
<feature type="active site" description="Proton acceptor" evidence="1">
    <location>
        <position position="189"/>
    </location>
</feature>
<dbReference type="AlphaFoldDB" id="A0A5M9WQG9"/>
<protein>
    <submittedName>
        <fullName evidence="4">DegT/DnrJ/EryC1/StrS family aminotransferase</fullName>
    </submittedName>
</protein>
<dbReference type="PANTHER" id="PTHR30244">
    <property type="entry name" value="TRANSAMINASE"/>
    <property type="match status" value="1"/>
</dbReference>
<dbReference type="GO" id="GO:0008483">
    <property type="term" value="F:transaminase activity"/>
    <property type="evidence" value="ECO:0007669"/>
    <property type="project" value="UniProtKB-KW"/>
</dbReference>
<evidence type="ECO:0000256" key="1">
    <source>
        <dbReference type="PIRSR" id="PIRSR000390-1"/>
    </source>
</evidence>
<dbReference type="GO" id="GO:0000271">
    <property type="term" value="P:polysaccharide biosynthetic process"/>
    <property type="evidence" value="ECO:0007669"/>
    <property type="project" value="TreeGrafter"/>
</dbReference>
<comment type="caution">
    <text evidence="4">The sequence shown here is derived from an EMBL/GenBank/DDBJ whole genome shotgun (WGS) entry which is preliminary data.</text>
</comment>
<dbReference type="Gene3D" id="3.90.1150.10">
    <property type="entry name" value="Aspartate Aminotransferase, domain 1"/>
    <property type="match status" value="1"/>
</dbReference>
<dbReference type="Pfam" id="PF01041">
    <property type="entry name" value="DegT_DnrJ_EryC1"/>
    <property type="match status" value="1"/>
</dbReference>
<dbReference type="CDD" id="cd00616">
    <property type="entry name" value="AHBA_syn"/>
    <property type="match status" value="1"/>
</dbReference>
<gene>
    <name evidence="4" type="ORF">EC604_08125</name>
</gene>
<dbReference type="InterPro" id="IPR015422">
    <property type="entry name" value="PyrdxlP-dep_Trfase_small"/>
</dbReference>
<dbReference type="InterPro" id="IPR015421">
    <property type="entry name" value="PyrdxlP-dep_Trfase_major"/>
</dbReference>
<proteinExistence type="inferred from homology"/>
<dbReference type="Gene3D" id="3.40.640.10">
    <property type="entry name" value="Type I PLP-dependent aspartate aminotransferase-like (Major domain)"/>
    <property type="match status" value="1"/>
</dbReference>
<dbReference type="OrthoDB" id="9810913at2"/>
<keyword evidence="2 3" id="KW-0663">Pyridoxal phosphate</keyword>
<keyword evidence="4" id="KW-0032">Aminotransferase</keyword>
<keyword evidence="4" id="KW-0808">Transferase</keyword>